<feature type="domain" description="F5/8 type C" evidence="7">
    <location>
        <begin position="332"/>
        <end position="470"/>
    </location>
</feature>
<dbReference type="PANTHER" id="PTHR10030:SF37">
    <property type="entry name" value="ALPHA-L-FUCOSIDASE-RELATED"/>
    <property type="match status" value="1"/>
</dbReference>
<evidence type="ECO:0000256" key="1">
    <source>
        <dbReference type="ARBA" id="ARBA00007951"/>
    </source>
</evidence>
<dbReference type="InterPro" id="IPR017853">
    <property type="entry name" value="GH"/>
</dbReference>
<feature type="signal peptide" evidence="6">
    <location>
        <begin position="1"/>
        <end position="18"/>
    </location>
</feature>
<evidence type="ECO:0000256" key="6">
    <source>
        <dbReference type="SAM" id="SignalP"/>
    </source>
</evidence>
<accession>A0ABZ2Z8Y7</accession>
<keyword evidence="3 6" id="KW-0732">Signal</keyword>
<dbReference type="Gene3D" id="3.20.20.80">
    <property type="entry name" value="Glycosidases"/>
    <property type="match status" value="1"/>
</dbReference>
<dbReference type="SMART" id="SM00812">
    <property type="entry name" value="Alpha_L_fucos"/>
    <property type="match status" value="1"/>
</dbReference>
<dbReference type="Gene3D" id="2.60.120.260">
    <property type="entry name" value="Galactose-binding domain-like"/>
    <property type="match status" value="2"/>
</dbReference>
<feature type="domain" description="F5/8 type C" evidence="7">
    <location>
        <begin position="529"/>
        <end position="675"/>
    </location>
</feature>
<reference evidence="8 9" key="1">
    <citation type="submission" date="2024-03" db="EMBL/GenBank/DDBJ databases">
        <title>Chitinophaga caseinilytica sp. nov., a casein hydrolysing bacterium isolated from forest soil.</title>
        <authorList>
            <person name="Lee D.S."/>
            <person name="Han D.M."/>
            <person name="Baek J.H."/>
            <person name="Choi D.G."/>
            <person name="Jeon J.H."/>
            <person name="Jeon C.O."/>
        </authorList>
    </citation>
    <scope>NUCLEOTIDE SEQUENCE [LARGE SCALE GENOMIC DNA]</scope>
    <source>
        <strain evidence="8 9">KACC 19118</strain>
    </source>
</reference>
<evidence type="ECO:0000259" key="7">
    <source>
        <dbReference type="PROSITE" id="PS50022"/>
    </source>
</evidence>
<evidence type="ECO:0000313" key="8">
    <source>
        <dbReference type="EMBL" id="WZN48696.1"/>
    </source>
</evidence>
<keyword evidence="4" id="KW-0378">Hydrolase</keyword>
<dbReference type="RefSeq" id="WP_341843282.1">
    <property type="nucleotide sequence ID" value="NZ_CP149792.1"/>
</dbReference>
<dbReference type="Proteomes" id="UP001449657">
    <property type="component" value="Chromosome"/>
</dbReference>
<dbReference type="InterPro" id="IPR008979">
    <property type="entry name" value="Galactose-bd-like_sf"/>
</dbReference>
<evidence type="ECO:0000256" key="5">
    <source>
        <dbReference type="ARBA" id="ARBA00023295"/>
    </source>
</evidence>
<evidence type="ECO:0000256" key="3">
    <source>
        <dbReference type="ARBA" id="ARBA00022729"/>
    </source>
</evidence>
<dbReference type="Pfam" id="PF01120">
    <property type="entry name" value="Alpha_L_fucos"/>
    <property type="match status" value="1"/>
</dbReference>
<dbReference type="InterPro" id="IPR059177">
    <property type="entry name" value="GH29D-like_dom"/>
</dbReference>
<dbReference type="PROSITE" id="PS50022">
    <property type="entry name" value="FA58C_3"/>
    <property type="match status" value="2"/>
</dbReference>
<gene>
    <name evidence="8" type="ORF">WJU22_10975</name>
</gene>
<dbReference type="Pfam" id="PF13290">
    <property type="entry name" value="CHB_HEX_C_1"/>
    <property type="match status" value="1"/>
</dbReference>
<dbReference type="SUPFAM" id="SSF49785">
    <property type="entry name" value="Galactose-binding domain-like"/>
    <property type="match status" value="2"/>
</dbReference>
<evidence type="ECO:0000256" key="4">
    <source>
        <dbReference type="ARBA" id="ARBA00022801"/>
    </source>
</evidence>
<name>A0ABZ2Z8Y7_9BACT</name>
<keyword evidence="9" id="KW-1185">Reference proteome</keyword>
<dbReference type="InterPro" id="IPR057739">
    <property type="entry name" value="Glyco_hydro_29_N"/>
</dbReference>
<keyword evidence="5" id="KW-0326">Glycosidase</keyword>
<protein>
    <recommendedName>
        <fullName evidence="2">alpha-L-fucosidase</fullName>
        <ecNumber evidence="2">3.2.1.51</ecNumber>
    </recommendedName>
</protein>
<dbReference type="PANTHER" id="PTHR10030">
    <property type="entry name" value="ALPHA-L-FUCOSIDASE"/>
    <property type="match status" value="1"/>
</dbReference>
<feature type="chain" id="PRO_5045467755" description="alpha-L-fucosidase" evidence="6">
    <location>
        <begin position="19"/>
        <end position="675"/>
    </location>
</feature>
<dbReference type="EC" id="3.2.1.51" evidence="2"/>
<dbReference type="InterPro" id="IPR000421">
    <property type="entry name" value="FA58C"/>
</dbReference>
<comment type="similarity">
    <text evidence="1">Belongs to the glycosyl hydrolase 29 family.</text>
</comment>
<dbReference type="Pfam" id="PF00754">
    <property type="entry name" value="F5_F8_type_C"/>
    <property type="match status" value="2"/>
</dbReference>
<dbReference type="EMBL" id="CP150096">
    <property type="protein sequence ID" value="WZN48696.1"/>
    <property type="molecule type" value="Genomic_DNA"/>
</dbReference>
<organism evidence="8 9">
    <name type="scientific">Chitinophaga caseinilytica</name>
    <dbReference type="NCBI Taxonomy" id="2267521"/>
    <lineage>
        <taxon>Bacteria</taxon>
        <taxon>Pseudomonadati</taxon>
        <taxon>Bacteroidota</taxon>
        <taxon>Chitinophagia</taxon>
        <taxon>Chitinophagales</taxon>
        <taxon>Chitinophagaceae</taxon>
        <taxon>Chitinophaga</taxon>
    </lineage>
</organism>
<dbReference type="SUPFAM" id="SSF51445">
    <property type="entry name" value="(Trans)glycosidases"/>
    <property type="match status" value="1"/>
</dbReference>
<evidence type="ECO:0000313" key="9">
    <source>
        <dbReference type="Proteomes" id="UP001449657"/>
    </source>
</evidence>
<dbReference type="InterPro" id="IPR000933">
    <property type="entry name" value="Glyco_hydro_29"/>
</dbReference>
<sequence length="675" mass="74477">MKKTILLALLLAGSKAWAQPEIKPVGALPSAAQVKWQQLEYYMFIHFGPNTFTDKEWGHGDEDPKVFNPTELDARQWARTAKLAGMKGIIITAKHHDGFCLWPSEFSKHTVRESAWKNGKGDVLAELSAACREYGLLFGVYLSPWDRNHPAYGTPEYNQVFANQLKEVHTKYGDVFEQWFDGANGEGPNGKKQVYDWNLFESTVTNIHPNVIFFSDAGPGCRWIGNESGYAGVTNWSTLNRADFKPGMGGITETLNKGQEDGTHWVPGEADVSIRPGWFYSAATDGQVKTLPHLLDIYYGSVGRNANLLLNIPVDRRGRIHANDSTRLMELRRALDADFRENLARKARIAATNTRQGNTMISAVYLADGNYNTYWAAADGKTTGDITLSYANPVTFNRVSVQEFIPLGQRVRAFSVSVLQGKEWKEIARETTIGYKRILRLPLTTAKSIRISILDAKASPVISEVALFRAPELIADPEVSRDRSGMVSIKTQSPDPVIHYTLDGSVPTTASPKYEQPFSMPGAGTVSAKAFVNNGKEGSTVIDAVFGIAPAGFKAVTPGADAAIDASRRAWTTKENAYPAELVIDLGREQEVKAFSYTPNTHGGIVYKYALYVSKDGKEWGKPAVEGTFANVLNNPIPQYIKLSSPVTCKYIKFVALEPADPKDTRVSVSELEVY</sequence>
<proteinExistence type="inferred from homology"/>
<evidence type="ECO:0000256" key="2">
    <source>
        <dbReference type="ARBA" id="ARBA00012662"/>
    </source>
</evidence>